<dbReference type="SUPFAM" id="SSF53448">
    <property type="entry name" value="Nucleotide-diphospho-sugar transferases"/>
    <property type="match status" value="1"/>
</dbReference>
<protein>
    <submittedName>
        <fullName evidence="2">Unannotated protein</fullName>
    </submittedName>
</protein>
<dbReference type="EMBL" id="CAEZUX010000048">
    <property type="protein sequence ID" value="CAB4613404.1"/>
    <property type="molecule type" value="Genomic_DNA"/>
</dbReference>
<dbReference type="PANTHER" id="PTHR43777:SF1">
    <property type="entry name" value="MOLYBDENUM COFACTOR CYTIDYLYLTRANSFERASE"/>
    <property type="match status" value="1"/>
</dbReference>
<dbReference type="PANTHER" id="PTHR43777">
    <property type="entry name" value="MOLYBDENUM COFACTOR CYTIDYLYLTRANSFERASE"/>
    <property type="match status" value="1"/>
</dbReference>
<evidence type="ECO:0000313" key="2">
    <source>
        <dbReference type="EMBL" id="CAB4613404.1"/>
    </source>
</evidence>
<organism evidence="2">
    <name type="scientific">freshwater metagenome</name>
    <dbReference type="NCBI Taxonomy" id="449393"/>
    <lineage>
        <taxon>unclassified sequences</taxon>
        <taxon>metagenomes</taxon>
        <taxon>ecological metagenomes</taxon>
    </lineage>
</organism>
<dbReference type="GO" id="GO:0016779">
    <property type="term" value="F:nucleotidyltransferase activity"/>
    <property type="evidence" value="ECO:0007669"/>
    <property type="project" value="UniProtKB-ARBA"/>
</dbReference>
<evidence type="ECO:0000259" key="1">
    <source>
        <dbReference type="Pfam" id="PF12804"/>
    </source>
</evidence>
<dbReference type="Pfam" id="PF12804">
    <property type="entry name" value="NTP_transf_3"/>
    <property type="match status" value="1"/>
</dbReference>
<name>A0A6J6HQR6_9ZZZZ</name>
<gene>
    <name evidence="2" type="ORF">UFOPK1874_00573</name>
</gene>
<feature type="domain" description="MobA-like NTP transferase" evidence="1">
    <location>
        <begin position="10"/>
        <end position="164"/>
    </location>
</feature>
<proteinExistence type="predicted"/>
<dbReference type="AlphaFoldDB" id="A0A6J6HQR6"/>
<dbReference type="Gene3D" id="3.90.550.10">
    <property type="entry name" value="Spore Coat Polysaccharide Biosynthesis Protein SpsA, Chain A"/>
    <property type="match status" value="1"/>
</dbReference>
<dbReference type="CDD" id="cd04182">
    <property type="entry name" value="GT_2_like_f"/>
    <property type="match status" value="1"/>
</dbReference>
<reference evidence="2" key="1">
    <citation type="submission" date="2020-05" db="EMBL/GenBank/DDBJ databases">
        <authorList>
            <person name="Chiriac C."/>
            <person name="Salcher M."/>
            <person name="Ghai R."/>
            <person name="Kavagutti S V."/>
        </authorList>
    </citation>
    <scope>NUCLEOTIDE SEQUENCE</scope>
</reference>
<accession>A0A6J6HQR6</accession>
<sequence length="192" mass="20114">MYLSRRTTLGVLLTAGAGSRFTGPDHKLLAPLKGVPVVSYALSSMVSAGFEACIAVTGSVALSHLLGDVTEVHNPDWAAGQRSSVLAAISYAKSHGFDAIVIGLGDQPFITTDAWQAVANAESPIAVATYDGVRGNPVLLTSEVWELFINTDGDPDVGARSLIHLHPELVGEVACKGNSADIDTTEDLSKWI</sequence>
<dbReference type="InterPro" id="IPR025877">
    <property type="entry name" value="MobA-like_NTP_Trfase"/>
</dbReference>
<dbReference type="InterPro" id="IPR029044">
    <property type="entry name" value="Nucleotide-diphossugar_trans"/>
</dbReference>